<feature type="compositionally biased region" description="Basic and acidic residues" evidence="1">
    <location>
        <begin position="85"/>
        <end position="98"/>
    </location>
</feature>
<feature type="region of interest" description="Disordered" evidence="1">
    <location>
        <begin position="56"/>
        <end position="138"/>
    </location>
</feature>
<feature type="compositionally biased region" description="Basic and acidic residues" evidence="1">
    <location>
        <begin position="211"/>
        <end position="222"/>
    </location>
</feature>
<dbReference type="OrthoDB" id="9821574at2"/>
<proteinExistence type="predicted"/>
<feature type="compositionally biased region" description="Basic and acidic residues" evidence="1">
    <location>
        <begin position="152"/>
        <end position="177"/>
    </location>
</feature>
<feature type="region of interest" description="Disordered" evidence="1">
    <location>
        <begin position="476"/>
        <end position="518"/>
    </location>
</feature>
<sequence>MSAEARKPEERAEQFTQDLSPSQPLERAVDQFLGQTLDLGQKVTAAVWTGTGLNHLFEKSSHKADAAHPKRDAEKQRESPLLALNKERDEKKPEERGENSTQDLPPTIRPQSQSGPCAAQDPKGTSYDPLLSAMNEKLDQAQKELLELRTKVDELSQKSSHKADAAHPKWDAEKQRESSPPLPPVEWDEYAISSPGPYPTEKTHSPSPHPPAKDHPSGEGRARITPMQAREALRHLREESRAIGGEAPRKEEGLAKEFGQLQHQRNEFFEQTTRVVKDATQLQQDQRLHPERAVKDEETLRHDWRVLRKDKETVRHTAQSLERDAARFGEEHPELRKQGAFLAQEAHREGRDLPPVPSDPASRPGFHPQSHAQKAMEALRQKGKESHSPTCLIVTQAGRHVHLFERTRKELLTLHKKYGEDLVRAQKDKALHPEEWKRLRDDRKRLARDQMAIDKQEQTLGRESHAIGAFAQEIGKEDPSLRKSAQSLSQQVQSETRDAHRFLPGVPSRQPRGGGRDR</sequence>
<feature type="compositionally biased region" description="Basic and acidic residues" evidence="1">
    <location>
        <begin position="56"/>
        <end position="78"/>
    </location>
</feature>
<feature type="region of interest" description="Disordered" evidence="1">
    <location>
        <begin position="1"/>
        <end position="27"/>
    </location>
</feature>
<evidence type="ECO:0000313" key="3">
    <source>
        <dbReference type="Proteomes" id="UP000334923"/>
    </source>
</evidence>
<dbReference type="Proteomes" id="UP000334923">
    <property type="component" value="Unassembled WGS sequence"/>
</dbReference>
<feature type="region of interest" description="Disordered" evidence="1">
    <location>
        <begin position="346"/>
        <end position="388"/>
    </location>
</feature>
<evidence type="ECO:0000313" key="2">
    <source>
        <dbReference type="EMBL" id="VVM07530.1"/>
    </source>
</evidence>
<reference evidence="2 3" key="1">
    <citation type="submission" date="2019-09" db="EMBL/GenBank/DDBJ databases">
        <authorList>
            <person name="Cremers G."/>
        </authorList>
    </citation>
    <scope>NUCLEOTIDE SEQUENCE [LARGE SCALE GENOMIC DNA]</scope>
    <source>
        <strain evidence="2">4A</strain>
    </source>
</reference>
<feature type="region of interest" description="Disordered" evidence="1">
    <location>
        <begin position="152"/>
        <end position="227"/>
    </location>
</feature>
<feature type="compositionally biased region" description="Polar residues" evidence="1">
    <location>
        <begin position="99"/>
        <end position="115"/>
    </location>
</feature>
<accession>A0A5E6MPW3</accession>
<protein>
    <submittedName>
        <fullName evidence="2">Uncharacterized protein</fullName>
    </submittedName>
</protein>
<dbReference type="EMBL" id="CABFVA020000098">
    <property type="protein sequence ID" value="VVM07530.1"/>
    <property type="molecule type" value="Genomic_DNA"/>
</dbReference>
<evidence type="ECO:0000256" key="1">
    <source>
        <dbReference type="SAM" id="MobiDB-lite"/>
    </source>
</evidence>
<gene>
    <name evidence="2" type="ORF">MAMT_01788</name>
</gene>
<feature type="compositionally biased region" description="Basic and acidic residues" evidence="1">
    <location>
        <begin position="377"/>
        <end position="387"/>
    </location>
</feature>
<keyword evidence="3" id="KW-1185">Reference proteome</keyword>
<dbReference type="RefSeq" id="WP_142660614.1">
    <property type="nucleotide sequence ID" value="NZ_CABFVA020000098.1"/>
</dbReference>
<feature type="compositionally biased region" description="Polar residues" evidence="1">
    <location>
        <begin position="14"/>
        <end position="23"/>
    </location>
</feature>
<dbReference type="AlphaFoldDB" id="A0A5E6MPW3"/>
<feature type="compositionally biased region" description="Basic and acidic residues" evidence="1">
    <location>
        <begin position="1"/>
        <end position="13"/>
    </location>
</feature>
<name>A0A5E6MPW3_9BACT</name>
<organism evidence="2 3">
    <name type="scientific">Methylacidimicrobium tartarophylax</name>
    <dbReference type="NCBI Taxonomy" id="1041768"/>
    <lineage>
        <taxon>Bacteria</taxon>
        <taxon>Pseudomonadati</taxon>
        <taxon>Verrucomicrobiota</taxon>
        <taxon>Methylacidimicrobium</taxon>
    </lineage>
</organism>
<feature type="compositionally biased region" description="Polar residues" evidence="1">
    <location>
        <begin position="483"/>
        <end position="494"/>
    </location>
</feature>